<organism evidence="2 3">
    <name type="scientific">Candidatus Allocopromorpha excrementigallinarum</name>
    <dbReference type="NCBI Taxonomy" id="2840742"/>
    <lineage>
        <taxon>Bacteria</taxon>
        <taxon>Bacillati</taxon>
        <taxon>Bacillota</taxon>
        <taxon>Clostridia</taxon>
        <taxon>Eubacteriales</taxon>
        <taxon>Eubacteriaceae</taxon>
        <taxon>Eubacteriaceae incertae sedis</taxon>
        <taxon>Candidatus Allocopromorpha</taxon>
    </lineage>
</organism>
<feature type="domain" description="Carrier" evidence="1">
    <location>
        <begin position="13"/>
        <end position="91"/>
    </location>
</feature>
<reference evidence="2" key="1">
    <citation type="submission" date="2020-10" db="EMBL/GenBank/DDBJ databases">
        <authorList>
            <person name="Gilroy R."/>
        </authorList>
    </citation>
    <scope>NUCLEOTIDE SEQUENCE</scope>
    <source>
        <strain evidence="2">ChiHcec3-6078</strain>
    </source>
</reference>
<dbReference type="InterPro" id="IPR036736">
    <property type="entry name" value="ACP-like_sf"/>
</dbReference>
<dbReference type="Pfam" id="PF00550">
    <property type="entry name" value="PP-binding"/>
    <property type="match status" value="1"/>
</dbReference>
<dbReference type="PROSITE" id="PS50075">
    <property type="entry name" value="CARRIER"/>
    <property type="match status" value="1"/>
</dbReference>
<dbReference type="EMBL" id="DVMP01000149">
    <property type="protein sequence ID" value="HIU26428.1"/>
    <property type="molecule type" value="Genomic_DNA"/>
</dbReference>
<dbReference type="Proteomes" id="UP000824090">
    <property type="component" value="Unassembled WGS sequence"/>
</dbReference>
<dbReference type="InterPro" id="IPR009081">
    <property type="entry name" value="PP-bd_ACP"/>
</dbReference>
<name>A0A9D1I1B4_9FIRM</name>
<sequence length="97" mass="11169">MKEELFRQAKEREELCGRVKEMMVEQLDLEMDPGFITNDQPIFGRGLELDSIDALELAVGIYDKFGVSVTDDNTTIFSSVNTISDYIEKQKKEEEEE</sequence>
<evidence type="ECO:0000313" key="3">
    <source>
        <dbReference type="Proteomes" id="UP000824090"/>
    </source>
</evidence>
<proteinExistence type="predicted"/>
<dbReference type="SUPFAM" id="SSF47336">
    <property type="entry name" value="ACP-like"/>
    <property type="match status" value="1"/>
</dbReference>
<accession>A0A9D1I1B4</accession>
<evidence type="ECO:0000259" key="1">
    <source>
        <dbReference type="PROSITE" id="PS50075"/>
    </source>
</evidence>
<dbReference type="AlphaFoldDB" id="A0A9D1I1B4"/>
<dbReference type="Gene3D" id="1.10.1200.10">
    <property type="entry name" value="ACP-like"/>
    <property type="match status" value="1"/>
</dbReference>
<gene>
    <name evidence="2" type="ORF">IAC50_08060</name>
</gene>
<protein>
    <submittedName>
        <fullName evidence="2">Acyl carrier protein</fullName>
    </submittedName>
</protein>
<evidence type="ECO:0000313" key="2">
    <source>
        <dbReference type="EMBL" id="HIU26428.1"/>
    </source>
</evidence>
<comment type="caution">
    <text evidence="2">The sequence shown here is derived from an EMBL/GenBank/DDBJ whole genome shotgun (WGS) entry which is preliminary data.</text>
</comment>
<reference evidence="2" key="2">
    <citation type="journal article" date="2021" name="PeerJ">
        <title>Extensive microbial diversity within the chicken gut microbiome revealed by metagenomics and culture.</title>
        <authorList>
            <person name="Gilroy R."/>
            <person name="Ravi A."/>
            <person name="Getino M."/>
            <person name="Pursley I."/>
            <person name="Horton D.L."/>
            <person name="Alikhan N.F."/>
            <person name="Baker D."/>
            <person name="Gharbi K."/>
            <person name="Hall N."/>
            <person name="Watson M."/>
            <person name="Adriaenssens E.M."/>
            <person name="Foster-Nyarko E."/>
            <person name="Jarju S."/>
            <person name="Secka A."/>
            <person name="Antonio M."/>
            <person name="Oren A."/>
            <person name="Chaudhuri R.R."/>
            <person name="La Ragione R."/>
            <person name="Hildebrand F."/>
            <person name="Pallen M.J."/>
        </authorList>
    </citation>
    <scope>NUCLEOTIDE SEQUENCE</scope>
    <source>
        <strain evidence="2">ChiHcec3-6078</strain>
    </source>
</reference>